<evidence type="ECO:0000256" key="1">
    <source>
        <dbReference type="ARBA" id="ARBA00022679"/>
    </source>
</evidence>
<dbReference type="Gene3D" id="3.40.630.30">
    <property type="match status" value="1"/>
</dbReference>
<dbReference type="GO" id="GO:0008080">
    <property type="term" value="F:N-acetyltransferase activity"/>
    <property type="evidence" value="ECO:0007669"/>
    <property type="project" value="InterPro"/>
</dbReference>
<keyword evidence="1" id="KW-0808">Transferase</keyword>
<dbReference type="OrthoDB" id="10039976at2759"/>
<protein>
    <recommendedName>
        <fullName evidence="2">N-acetyltransferase domain-containing protein</fullName>
    </recommendedName>
</protein>
<keyword evidence="4" id="KW-1185">Reference proteome</keyword>
<dbReference type="PANTHER" id="PTHR13947">
    <property type="entry name" value="GNAT FAMILY N-ACETYLTRANSFERASE"/>
    <property type="match status" value="1"/>
</dbReference>
<accession>G8ZQW1</accession>
<dbReference type="InterPro" id="IPR000182">
    <property type="entry name" value="GNAT_dom"/>
</dbReference>
<dbReference type="HOGENOM" id="CLU_108859_2_1_1"/>
<gene>
    <name evidence="3" type="primary">TDEL0C00140</name>
    <name evidence="3" type="ORF">TDEL_0C00140</name>
</gene>
<sequence>MQLELKPFKEATKEHYQLLLDADPSKEAISKYLDRSFCFEARKGTDLVGVFILLPTRPDTVEIVNVAVAETYQNRGIGTQLLEAALRWAADNSYKVVEIGTGSTSFGQLYLYQKCGFRIVGVDSDFFIEHYKEPIIENNLRLRDMIRLRKYLY</sequence>
<evidence type="ECO:0000259" key="2">
    <source>
        <dbReference type="PROSITE" id="PS51186"/>
    </source>
</evidence>
<dbReference type="InParanoid" id="G8ZQW1"/>
<proteinExistence type="predicted"/>
<evidence type="ECO:0000313" key="3">
    <source>
        <dbReference type="EMBL" id="CCE90903.1"/>
    </source>
</evidence>
<feature type="domain" description="N-acetyltransferase" evidence="2">
    <location>
        <begin position="3"/>
        <end position="153"/>
    </location>
</feature>
<dbReference type="Proteomes" id="UP000005627">
    <property type="component" value="Chromosome 3"/>
</dbReference>
<dbReference type="RefSeq" id="XP_003680114.1">
    <property type="nucleotide sequence ID" value="XM_003680066.1"/>
</dbReference>
<dbReference type="eggNOG" id="ENOG502SXSE">
    <property type="taxonomic scope" value="Eukaryota"/>
</dbReference>
<dbReference type="PROSITE" id="PS51186">
    <property type="entry name" value="GNAT"/>
    <property type="match status" value="1"/>
</dbReference>
<dbReference type="KEGG" id="tdl:TDEL_0C00140"/>
<dbReference type="Pfam" id="PF00583">
    <property type="entry name" value="Acetyltransf_1"/>
    <property type="match status" value="1"/>
</dbReference>
<dbReference type="AlphaFoldDB" id="G8ZQW1"/>
<dbReference type="GeneID" id="11500261"/>
<organism evidence="3 4">
    <name type="scientific">Torulaspora delbrueckii</name>
    <name type="common">Yeast</name>
    <name type="synonym">Candida colliculosa</name>
    <dbReference type="NCBI Taxonomy" id="4950"/>
    <lineage>
        <taxon>Eukaryota</taxon>
        <taxon>Fungi</taxon>
        <taxon>Dikarya</taxon>
        <taxon>Ascomycota</taxon>
        <taxon>Saccharomycotina</taxon>
        <taxon>Saccharomycetes</taxon>
        <taxon>Saccharomycetales</taxon>
        <taxon>Saccharomycetaceae</taxon>
        <taxon>Torulaspora</taxon>
    </lineage>
</organism>
<reference evidence="3 4" key="1">
    <citation type="journal article" date="2011" name="Proc. Natl. Acad. Sci. U.S.A.">
        <title>Evolutionary erosion of yeast sex chromosomes by mating-type switching accidents.</title>
        <authorList>
            <person name="Gordon J.L."/>
            <person name="Armisen D."/>
            <person name="Proux-Wera E."/>
            <person name="Oheigeartaigh S.S."/>
            <person name="Byrne K.P."/>
            <person name="Wolfe K.H."/>
        </authorList>
    </citation>
    <scope>NUCLEOTIDE SEQUENCE [LARGE SCALE GENOMIC DNA]</scope>
    <source>
        <strain evidence="4">ATCC 10662 / CBS 1146 / NBRC 0425 / NCYC 2629 / NRRL Y-866</strain>
    </source>
</reference>
<name>G8ZQW1_TORDE</name>
<dbReference type="PANTHER" id="PTHR13947:SF37">
    <property type="entry name" value="LD18367P"/>
    <property type="match status" value="1"/>
</dbReference>
<dbReference type="EMBL" id="HE616744">
    <property type="protein sequence ID" value="CCE90903.1"/>
    <property type="molecule type" value="Genomic_DNA"/>
</dbReference>
<dbReference type="CDD" id="cd04301">
    <property type="entry name" value="NAT_SF"/>
    <property type="match status" value="1"/>
</dbReference>
<dbReference type="InterPro" id="IPR050769">
    <property type="entry name" value="NAT_camello-type"/>
</dbReference>
<evidence type="ECO:0000313" key="4">
    <source>
        <dbReference type="Proteomes" id="UP000005627"/>
    </source>
</evidence>
<dbReference type="SUPFAM" id="SSF55729">
    <property type="entry name" value="Acyl-CoA N-acyltransferases (Nat)"/>
    <property type="match status" value="1"/>
</dbReference>
<dbReference type="InterPro" id="IPR016181">
    <property type="entry name" value="Acyl_CoA_acyltransferase"/>
</dbReference>